<sequence length="173" mass="19279">MGIVPGMHPPPSVDHINEFKDLDVPADVHLVVTPPSTFLHRPVPKDNHWAIFWNISRSTDGVMRRRLLQIVQERLGDGYANHLTNWGPITTSAGGPTPESRKFFIKTMTLSERKSLEAIAQTEEVLMPDGVWNCQDWIEAVLDKAVNGGMIAAETVADLKIKAREVIGKPFHP</sequence>
<reference evidence="1 2" key="1">
    <citation type="journal article" date="2018" name="Sci. Rep.">
        <title>Genome sequence of the cauliflower mushroom Sparassis crispa (Hanabiratake) and its association with beneficial usage.</title>
        <authorList>
            <person name="Kiyama R."/>
            <person name="Furutani Y."/>
            <person name="Kawaguchi K."/>
            <person name="Nakanishi T."/>
        </authorList>
    </citation>
    <scope>NUCLEOTIDE SEQUENCE [LARGE SCALE GENOMIC DNA]</scope>
</reference>
<organism evidence="1 2">
    <name type="scientific">Sparassis crispa</name>
    <dbReference type="NCBI Taxonomy" id="139825"/>
    <lineage>
        <taxon>Eukaryota</taxon>
        <taxon>Fungi</taxon>
        <taxon>Dikarya</taxon>
        <taxon>Basidiomycota</taxon>
        <taxon>Agaricomycotina</taxon>
        <taxon>Agaricomycetes</taxon>
        <taxon>Polyporales</taxon>
        <taxon>Sparassidaceae</taxon>
        <taxon>Sparassis</taxon>
    </lineage>
</organism>
<evidence type="ECO:0000313" key="2">
    <source>
        <dbReference type="Proteomes" id="UP000287166"/>
    </source>
</evidence>
<name>A0A401GP51_9APHY</name>
<dbReference type="InParanoid" id="A0A401GP51"/>
<proteinExistence type="predicted"/>
<dbReference type="OrthoDB" id="37659at2759"/>
<evidence type="ECO:0000313" key="1">
    <source>
        <dbReference type="EMBL" id="GBE83982.1"/>
    </source>
</evidence>
<dbReference type="EMBL" id="BFAD01000005">
    <property type="protein sequence ID" value="GBE83982.1"/>
    <property type="molecule type" value="Genomic_DNA"/>
</dbReference>
<dbReference type="Proteomes" id="UP000287166">
    <property type="component" value="Unassembled WGS sequence"/>
</dbReference>
<accession>A0A401GP51</accession>
<comment type="caution">
    <text evidence="1">The sequence shown here is derived from an EMBL/GenBank/DDBJ whole genome shotgun (WGS) entry which is preliminary data.</text>
</comment>
<keyword evidence="2" id="KW-1185">Reference proteome</keyword>
<protein>
    <submittedName>
        <fullName evidence="1">Uncharacterized protein</fullName>
    </submittedName>
</protein>
<gene>
    <name evidence="1" type="ORF">SCP_0510410</name>
</gene>
<dbReference type="RefSeq" id="XP_027614895.1">
    <property type="nucleotide sequence ID" value="XM_027759094.1"/>
</dbReference>
<dbReference type="AlphaFoldDB" id="A0A401GP51"/>
<dbReference type="GeneID" id="38780899"/>